<gene>
    <name evidence="2" type="ORF">SAMN05660874_05035</name>
</gene>
<organism evidence="2 3">
    <name type="scientific">Saccharopolyspora flava</name>
    <dbReference type="NCBI Taxonomy" id="95161"/>
    <lineage>
        <taxon>Bacteria</taxon>
        <taxon>Bacillati</taxon>
        <taxon>Actinomycetota</taxon>
        <taxon>Actinomycetes</taxon>
        <taxon>Pseudonocardiales</taxon>
        <taxon>Pseudonocardiaceae</taxon>
        <taxon>Saccharopolyspora</taxon>
    </lineage>
</organism>
<sequence>MFSTDDVGSTLKAAREEAGVGLTEWAGELFVSVGHLSNIEAGRRSPSLAIVKAYDDRFGPIGDEMLRRRDITHPGVMKADKPTLTQLARQIDGGDPGVLKTHPSSRTVDFFLAAKLADSGLDHVREWVRTGETATLRANALAVLSKVNEKRDAELIIEALETDEKLQFLSLASEVSKLTQWDWETSKRVAKNPSQAPEARKLAKALTKEALLKDDVESRWCGAFLLKGLVPAL</sequence>
<dbReference type="GO" id="GO:0003677">
    <property type="term" value="F:DNA binding"/>
    <property type="evidence" value="ECO:0007669"/>
    <property type="project" value="InterPro"/>
</dbReference>
<evidence type="ECO:0000313" key="2">
    <source>
        <dbReference type="EMBL" id="SFT02042.1"/>
    </source>
</evidence>
<name>A0A1I6UKS1_9PSEU</name>
<reference evidence="3" key="1">
    <citation type="submission" date="2016-10" db="EMBL/GenBank/DDBJ databases">
        <authorList>
            <person name="Varghese N."/>
            <person name="Submissions S."/>
        </authorList>
    </citation>
    <scope>NUCLEOTIDE SEQUENCE [LARGE SCALE GENOMIC DNA]</scope>
    <source>
        <strain evidence="3">DSM 44771</strain>
    </source>
</reference>
<dbReference type="Pfam" id="PF13560">
    <property type="entry name" value="HTH_31"/>
    <property type="match status" value="1"/>
</dbReference>
<proteinExistence type="predicted"/>
<dbReference type="EMBL" id="FOZX01000011">
    <property type="protein sequence ID" value="SFT02042.1"/>
    <property type="molecule type" value="Genomic_DNA"/>
</dbReference>
<evidence type="ECO:0000313" key="3">
    <source>
        <dbReference type="Proteomes" id="UP000198852"/>
    </source>
</evidence>
<dbReference type="SMART" id="SM00530">
    <property type="entry name" value="HTH_XRE"/>
    <property type="match status" value="1"/>
</dbReference>
<dbReference type="InterPro" id="IPR001387">
    <property type="entry name" value="Cro/C1-type_HTH"/>
</dbReference>
<dbReference type="STRING" id="95161.SAMN05660874_05035"/>
<feature type="domain" description="HTH cro/C1-type" evidence="1">
    <location>
        <begin position="11"/>
        <end position="59"/>
    </location>
</feature>
<dbReference type="Gene3D" id="1.10.260.40">
    <property type="entry name" value="lambda repressor-like DNA-binding domains"/>
    <property type="match status" value="1"/>
</dbReference>
<dbReference type="Proteomes" id="UP000198852">
    <property type="component" value="Unassembled WGS sequence"/>
</dbReference>
<accession>A0A1I6UKS1</accession>
<dbReference type="RefSeq" id="WP_175548258.1">
    <property type="nucleotide sequence ID" value="NZ_FOZX01000011.1"/>
</dbReference>
<dbReference type="CDD" id="cd00093">
    <property type="entry name" value="HTH_XRE"/>
    <property type="match status" value="1"/>
</dbReference>
<dbReference type="PROSITE" id="PS50943">
    <property type="entry name" value="HTH_CROC1"/>
    <property type="match status" value="1"/>
</dbReference>
<dbReference type="InterPro" id="IPR010982">
    <property type="entry name" value="Lambda_DNA-bd_dom_sf"/>
</dbReference>
<protein>
    <submittedName>
        <fullName evidence="2">Helix-turn-helix domain-containing protein</fullName>
    </submittedName>
</protein>
<evidence type="ECO:0000259" key="1">
    <source>
        <dbReference type="PROSITE" id="PS50943"/>
    </source>
</evidence>
<keyword evidence="3" id="KW-1185">Reference proteome</keyword>
<dbReference type="AlphaFoldDB" id="A0A1I6UKS1"/>
<dbReference type="SUPFAM" id="SSF47413">
    <property type="entry name" value="lambda repressor-like DNA-binding domains"/>
    <property type="match status" value="1"/>
</dbReference>